<dbReference type="Gene3D" id="1.10.260.40">
    <property type="entry name" value="lambda repressor-like DNA-binding domains"/>
    <property type="match status" value="1"/>
</dbReference>
<dbReference type="GO" id="GO:0003677">
    <property type="term" value="F:DNA binding"/>
    <property type="evidence" value="ECO:0007669"/>
    <property type="project" value="InterPro"/>
</dbReference>
<comment type="caution">
    <text evidence="2">The sequence shown here is derived from an EMBL/GenBank/DDBJ whole genome shotgun (WGS) entry which is preliminary data.</text>
</comment>
<protein>
    <submittedName>
        <fullName evidence="2">Transcriptional regulator</fullName>
    </submittedName>
</protein>
<dbReference type="CDD" id="cd00093">
    <property type="entry name" value="HTH_XRE"/>
    <property type="match status" value="1"/>
</dbReference>
<reference evidence="2 3" key="1">
    <citation type="submission" date="2016-06" db="EMBL/GenBank/DDBJ databases">
        <authorList>
            <person name="Kjaerup R.B."/>
            <person name="Dalgaard T.S."/>
            <person name="Juul-Madsen H.R."/>
        </authorList>
    </citation>
    <scope>NUCLEOTIDE SEQUENCE [LARGE SCALE GENOMIC DNA]</scope>
    <source>
        <strain evidence="2 3">1245139.5</strain>
    </source>
</reference>
<gene>
    <name evidence="2" type="ORF">A5636_07460</name>
</gene>
<dbReference type="PROSITE" id="PS50943">
    <property type="entry name" value="HTH_CROC1"/>
    <property type="match status" value="1"/>
</dbReference>
<dbReference type="SUPFAM" id="SSF47413">
    <property type="entry name" value="lambda repressor-like DNA-binding domains"/>
    <property type="match status" value="1"/>
</dbReference>
<accession>A0A1A3MY71</accession>
<feature type="domain" description="HTH cro/C1-type" evidence="1">
    <location>
        <begin position="28"/>
        <end position="78"/>
    </location>
</feature>
<keyword evidence="3" id="KW-1185">Reference proteome</keyword>
<dbReference type="InterPro" id="IPR001387">
    <property type="entry name" value="Cro/C1-type_HTH"/>
</dbReference>
<organism evidence="2 3">
    <name type="scientific">Mycobacterium asiaticum</name>
    <dbReference type="NCBI Taxonomy" id="1790"/>
    <lineage>
        <taxon>Bacteria</taxon>
        <taxon>Bacillati</taxon>
        <taxon>Actinomycetota</taxon>
        <taxon>Actinomycetes</taxon>
        <taxon>Mycobacteriales</taxon>
        <taxon>Mycobacteriaceae</taxon>
        <taxon>Mycobacterium</taxon>
    </lineage>
</organism>
<dbReference type="EMBL" id="LZLQ01000096">
    <property type="protein sequence ID" value="OBK14476.1"/>
    <property type="molecule type" value="Genomic_DNA"/>
</dbReference>
<dbReference type="InterPro" id="IPR010982">
    <property type="entry name" value="Lambda_DNA-bd_dom_sf"/>
</dbReference>
<dbReference type="AlphaFoldDB" id="A0A1A3MY71"/>
<dbReference type="OrthoDB" id="6401124at2"/>
<proteinExistence type="predicted"/>
<evidence type="ECO:0000313" key="3">
    <source>
        <dbReference type="Proteomes" id="UP000093629"/>
    </source>
</evidence>
<dbReference type="SMART" id="SM00530">
    <property type="entry name" value="HTH_XRE"/>
    <property type="match status" value="1"/>
</dbReference>
<evidence type="ECO:0000313" key="2">
    <source>
        <dbReference type="EMBL" id="OBK14476.1"/>
    </source>
</evidence>
<evidence type="ECO:0000259" key="1">
    <source>
        <dbReference type="PROSITE" id="PS50943"/>
    </source>
</evidence>
<dbReference type="Pfam" id="PF01381">
    <property type="entry name" value="HTH_3"/>
    <property type="match status" value="1"/>
</dbReference>
<sequence>MATPQEKSMEVHEAGVSLNLAELIFETRAGADLSQEQLAAELGVSQADVDAWETGAEAPRVDVLDRLARVCGRRLHIAIEIN</sequence>
<name>A0A1A3MY71_MYCAS</name>
<dbReference type="Proteomes" id="UP000093629">
    <property type="component" value="Unassembled WGS sequence"/>
</dbReference>